<dbReference type="RefSeq" id="WP_169418159.1">
    <property type="nucleotide sequence ID" value="NZ_JABBFX010000001.1"/>
</dbReference>
<dbReference type="EMBL" id="JABBFX010000001">
    <property type="protein sequence ID" value="NML43989.1"/>
    <property type="molecule type" value="Genomic_DNA"/>
</dbReference>
<dbReference type="Proteomes" id="UP000541185">
    <property type="component" value="Unassembled WGS sequence"/>
</dbReference>
<proteinExistence type="predicted"/>
<accession>A0A848H3A1</accession>
<gene>
    <name evidence="1" type="ORF">HHL11_09530</name>
</gene>
<reference evidence="1 2" key="1">
    <citation type="submission" date="2020-04" db="EMBL/GenBank/DDBJ databases">
        <title>Ramlibacter sp. G-1-2-2 isolated from soil.</title>
        <authorList>
            <person name="Dahal R.H."/>
        </authorList>
    </citation>
    <scope>NUCLEOTIDE SEQUENCE [LARGE SCALE GENOMIC DNA]</scope>
    <source>
        <strain evidence="1 2">G-1-2-2</strain>
    </source>
</reference>
<comment type="caution">
    <text evidence="1">The sequence shown here is derived from an EMBL/GenBank/DDBJ whole genome shotgun (WGS) entry which is preliminary data.</text>
</comment>
<evidence type="ECO:0000313" key="1">
    <source>
        <dbReference type="EMBL" id="NML43989.1"/>
    </source>
</evidence>
<dbReference type="AlphaFoldDB" id="A0A848H3A1"/>
<evidence type="ECO:0000313" key="2">
    <source>
        <dbReference type="Proteomes" id="UP000541185"/>
    </source>
</evidence>
<keyword evidence="2" id="KW-1185">Reference proteome</keyword>
<protein>
    <submittedName>
        <fullName evidence="1">Uncharacterized protein</fullName>
    </submittedName>
</protein>
<name>A0A848H3A1_9BURK</name>
<organism evidence="1 2">
    <name type="scientific">Ramlibacter agri</name>
    <dbReference type="NCBI Taxonomy" id="2728837"/>
    <lineage>
        <taxon>Bacteria</taxon>
        <taxon>Pseudomonadati</taxon>
        <taxon>Pseudomonadota</taxon>
        <taxon>Betaproteobacteria</taxon>
        <taxon>Burkholderiales</taxon>
        <taxon>Comamonadaceae</taxon>
        <taxon>Ramlibacter</taxon>
    </lineage>
</organism>
<sequence>MKTLSWAEAVASFEGRALGDAAAFLPLLAVAEFLAASRYARSLQPAMDGAVLVLRHTGDAAGAEVRVGFDARTHQFTLTHLQRPGDPRPWTRECGENEWQAALERLFHKRLQWFHEG</sequence>